<comment type="caution">
    <text evidence="1">The sequence shown here is derived from an EMBL/GenBank/DDBJ whole genome shotgun (WGS) entry which is preliminary data.</text>
</comment>
<dbReference type="EMBL" id="JBIYDN010000035">
    <property type="protein sequence ID" value="MFK4447489.1"/>
    <property type="molecule type" value="Genomic_DNA"/>
</dbReference>
<evidence type="ECO:0000313" key="2">
    <source>
        <dbReference type="Proteomes" id="UP001620514"/>
    </source>
</evidence>
<dbReference type="RefSeq" id="WP_404613148.1">
    <property type="nucleotide sequence ID" value="NZ_JBIYDN010000035.1"/>
</dbReference>
<organism evidence="1 2">
    <name type="scientific">Caballeronia udeis</name>
    <dbReference type="NCBI Taxonomy" id="1232866"/>
    <lineage>
        <taxon>Bacteria</taxon>
        <taxon>Pseudomonadati</taxon>
        <taxon>Pseudomonadota</taxon>
        <taxon>Betaproteobacteria</taxon>
        <taxon>Burkholderiales</taxon>
        <taxon>Burkholderiaceae</taxon>
        <taxon>Caballeronia</taxon>
    </lineage>
</organism>
<sequence length="257" mass="28811">MYTNLVDPKDGVLVACDPSLKDVAREAVRLCSPDFHGFFLHATIEDMSRLSLAVTEIEERYNAEGKKRMDELGFESVAMHGHATTLAFDRGHIDPAKLPPPFSECIDAHSSDMHRQPYFVMLFAAQALTQIDRAATLINSGKAAEAIRHLCLASVSLVHACDYAGMQTSERETRIALHRRKAELGALGGRARSERYGHVRDWVIEHYLSKPWASARQAAQTLYPEALKLSQTLGMPLSEDRAFQTVYDWIREAKKNN</sequence>
<gene>
    <name evidence="1" type="ORF">ABH943_007525</name>
</gene>
<evidence type="ECO:0000313" key="1">
    <source>
        <dbReference type="EMBL" id="MFK4447489.1"/>
    </source>
</evidence>
<protein>
    <submittedName>
        <fullName evidence="1">Uncharacterized protein</fullName>
    </submittedName>
</protein>
<accession>A0ABW8MUT2</accession>
<name>A0ABW8MUT2_9BURK</name>
<proteinExistence type="predicted"/>
<keyword evidence="2" id="KW-1185">Reference proteome</keyword>
<reference evidence="1 2" key="1">
    <citation type="submission" date="2024-11" db="EMBL/GenBank/DDBJ databases">
        <title>Using genomics to understand microbial adaptation to soil warming.</title>
        <authorList>
            <person name="Deangelis K.M. PhD."/>
        </authorList>
    </citation>
    <scope>NUCLEOTIDE SEQUENCE [LARGE SCALE GENOMIC DNA]</scope>
    <source>
        <strain evidence="1 2">GAS97</strain>
    </source>
</reference>
<dbReference type="Proteomes" id="UP001620514">
    <property type="component" value="Unassembled WGS sequence"/>
</dbReference>